<keyword evidence="2" id="KW-1185">Reference proteome</keyword>
<dbReference type="HOGENOM" id="CLU_3340670_0_0_10"/>
<dbReference type="Proteomes" id="UP000006050">
    <property type="component" value="Chromosome"/>
</dbReference>
<dbReference type="KEGG" id="bbd:Belba_3243"/>
<reference evidence="2" key="1">
    <citation type="submission" date="2012-06" db="EMBL/GenBank/DDBJ databases">
        <title>The complete genome of Belliella baltica DSM 15883.</title>
        <authorList>
            <person name="Lucas S."/>
            <person name="Copeland A."/>
            <person name="Lapidus A."/>
            <person name="Goodwin L."/>
            <person name="Pitluck S."/>
            <person name="Peters L."/>
            <person name="Mikhailova N."/>
            <person name="Davenport K."/>
            <person name="Kyrpides N."/>
            <person name="Mavromatis K."/>
            <person name="Pagani I."/>
            <person name="Ivanova N."/>
            <person name="Ovchinnikova G."/>
            <person name="Zeytun A."/>
            <person name="Detter J.C."/>
            <person name="Han C."/>
            <person name="Land M."/>
            <person name="Hauser L."/>
            <person name="Markowitz V."/>
            <person name="Cheng J.-F."/>
            <person name="Hugenholtz P."/>
            <person name="Woyke T."/>
            <person name="Wu D."/>
            <person name="Tindall B."/>
            <person name="Pomrenke H."/>
            <person name="Brambilla E."/>
            <person name="Klenk H.-P."/>
            <person name="Eisen J.A."/>
        </authorList>
    </citation>
    <scope>NUCLEOTIDE SEQUENCE [LARGE SCALE GENOMIC DNA]</scope>
    <source>
        <strain evidence="2">DSM 15883 / CIP 108006 / LMG 21964 / BA134</strain>
    </source>
</reference>
<gene>
    <name evidence="1" type="ordered locus">Belba_3243</name>
</gene>
<evidence type="ECO:0000313" key="1">
    <source>
        <dbReference type="EMBL" id="AFL85753.1"/>
    </source>
</evidence>
<dbReference type="STRING" id="866536.Belba_3243"/>
<accession>I3Z935</accession>
<name>I3Z935_BELBD</name>
<dbReference type="EMBL" id="CP003281">
    <property type="protein sequence ID" value="AFL85753.1"/>
    <property type="molecule type" value="Genomic_DNA"/>
</dbReference>
<organism evidence="1 2">
    <name type="scientific">Belliella baltica (strain DSM 15883 / CIP 108006 / LMG 21964 / BA134)</name>
    <dbReference type="NCBI Taxonomy" id="866536"/>
    <lineage>
        <taxon>Bacteria</taxon>
        <taxon>Pseudomonadati</taxon>
        <taxon>Bacteroidota</taxon>
        <taxon>Cytophagia</taxon>
        <taxon>Cytophagales</taxon>
        <taxon>Cyclobacteriaceae</taxon>
        <taxon>Belliella</taxon>
    </lineage>
</organism>
<evidence type="ECO:0000313" key="2">
    <source>
        <dbReference type="Proteomes" id="UP000006050"/>
    </source>
</evidence>
<sequence length="37" mass="4363">MKKLKFYLEMILCKSEGAITNIAFYYFISLKTPETKV</sequence>
<protein>
    <submittedName>
        <fullName evidence="1">Uncharacterized protein</fullName>
    </submittedName>
</protein>
<dbReference type="AlphaFoldDB" id="I3Z935"/>
<proteinExistence type="predicted"/>